<feature type="domain" description="SIS" evidence="1">
    <location>
        <begin position="62"/>
        <end position="218"/>
    </location>
</feature>
<organism evidence="2 3">
    <name type="scientific">Actinomycetospora endophytica</name>
    <dbReference type="NCBI Taxonomy" id="2291215"/>
    <lineage>
        <taxon>Bacteria</taxon>
        <taxon>Bacillati</taxon>
        <taxon>Actinomycetota</taxon>
        <taxon>Actinomycetes</taxon>
        <taxon>Pseudonocardiales</taxon>
        <taxon>Pseudonocardiaceae</taxon>
        <taxon>Actinomycetospora</taxon>
    </lineage>
</organism>
<evidence type="ECO:0000259" key="1">
    <source>
        <dbReference type="PROSITE" id="PS51464"/>
    </source>
</evidence>
<sequence>MSGGLESLYPFLYSSPGDPSAADRVLTEVASSTRAKVAEIDRLRLRVAGEQAEEIAACARAMTAAFAAGGRLFSFGNGGSSTDAQAVAAWFMTPDRSGTGLPAVALTADVAVLTALSNDVSFEVVFARQLAASGRPGDIAFGLSTSGGSANVLAGLAAARRIGMITVGLAGGDGGRMAEPGTVDHLFVMPSSSVHRIQEAQTTVYQVLGELVRDALRAS</sequence>
<dbReference type="EMBL" id="JAJNDB010000001">
    <property type="protein sequence ID" value="MCD2192825.1"/>
    <property type="molecule type" value="Genomic_DNA"/>
</dbReference>
<accession>A0ABS8P3J7</accession>
<dbReference type="InterPro" id="IPR046348">
    <property type="entry name" value="SIS_dom_sf"/>
</dbReference>
<dbReference type="RefSeq" id="WP_230730491.1">
    <property type="nucleotide sequence ID" value="NZ_JAJNDB010000001.1"/>
</dbReference>
<proteinExistence type="predicted"/>
<name>A0ABS8P3J7_9PSEU</name>
<keyword evidence="3" id="KW-1185">Reference proteome</keyword>
<dbReference type="Gene3D" id="3.40.50.10490">
    <property type="entry name" value="Glucose-6-phosphate isomerase like protein, domain 1"/>
    <property type="match status" value="1"/>
</dbReference>
<gene>
    <name evidence="2" type="ORF">LQ327_05410</name>
</gene>
<dbReference type="InterPro" id="IPR001347">
    <property type="entry name" value="SIS_dom"/>
</dbReference>
<protein>
    <submittedName>
        <fullName evidence="2">SIS domain-containing protein</fullName>
    </submittedName>
</protein>
<comment type="caution">
    <text evidence="2">The sequence shown here is derived from an EMBL/GenBank/DDBJ whole genome shotgun (WGS) entry which is preliminary data.</text>
</comment>
<dbReference type="PANTHER" id="PTHR30390">
    <property type="entry name" value="SEDOHEPTULOSE 7-PHOSPHATE ISOMERASE / DNAA INITIATOR-ASSOCIATING FACTOR FOR REPLICATION INITIATION"/>
    <property type="match status" value="1"/>
</dbReference>
<dbReference type="Proteomes" id="UP001199469">
    <property type="component" value="Unassembled WGS sequence"/>
</dbReference>
<dbReference type="InterPro" id="IPR035461">
    <property type="entry name" value="GmhA/DiaA"/>
</dbReference>
<dbReference type="CDD" id="cd05006">
    <property type="entry name" value="SIS_GmhA"/>
    <property type="match status" value="1"/>
</dbReference>
<dbReference type="Pfam" id="PF13580">
    <property type="entry name" value="SIS_2"/>
    <property type="match status" value="1"/>
</dbReference>
<evidence type="ECO:0000313" key="3">
    <source>
        <dbReference type="Proteomes" id="UP001199469"/>
    </source>
</evidence>
<evidence type="ECO:0000313" key="2">
    <source>
        <dbReference type="EMBL" id="MCD2192825.1"/>
    </source>
</evidence>
<reference evidence="2 3" key="1">
    <citation type="submission" date="2021-11" db="EMBL/GenBank/DDBJ databases">
        <title>Draft genome sequence of Actinomycetospora sp. SF1 isolated from the rhizosphere soil.</title>
        <authorList>
            <person name="Duangmal K."/>
            <person name="Chantavorakit T."/>
        </authorList>
    </citation>
    <scope>NUCLEOTIDE SEQUENCE [LARGE SCALE GENOMIC DNA]</scope>
    <source>
        <strain evidence="2 3">TBRC 5722</strain>
    </source>
</reference>
<dbReference type="InterPro" id="IPR050099">
    <property type="entry name" value="SIS_GmhA/DiaA_subfam"/>
</dbReference>
<dbReference type="SUPFAM" id="SSF53697">
    <property type="entry name" value="SIS domain"/>
    <property type="match status" value="1"/>
</dbReference>
<dbReference type="PROSITE" id="PS51464">
    <property type="entry name" value="SIS"/>
    <property type="match status" value="1"/>
</dbReference>